<dbReference type="PRINTS" id="PR00449">
    <property type="entry name" value="RASTRNSFRMNG"/>
</dbReference>
<dbReference type="SUPFAM" id="SSF52540">
    <property type="entry name" value="P-loop containing nucleoside triphosphate hydrolases"/>
    <property type="match status" value="1"/>
</dbReference>
<dbReference type="PANTHER" id="PTHR47979">
    <property type="entry name" value="DRAB11-RELATED"/>
    <property type="match status" value="1"/>
</dbReference>
<dbReference type="Gene3D" id="3.40.50.300">
    <property type="entry name" value="P-loop containing nucleotide triphosphate hydrolases"/>
    <property type="match status" value="1"/>
</dbReference>
<comment type="caution">
    <text evidence="2">The sequence shown here is derived from an EMBL/GenBank/DDBJ whole genome shotgun (WGS) entry which is preliminary data.</text>
</comment>
<dbReference type="GO" id="GO:0003924">
    <property type="term" value="F:GTPase activity"/>
    <property type="evidence" value="ECO:0007669"/>
    <property type="project" value="InterPro"/>
</dbReference>
<evidence type="ECO:0000256" key="1">
    <source>
        <dbReference type="SAM" id="MobiDB-lite"/>
    </source>
</evidence>
<dbReference type="AlphaFoldDB" id="A0A9P8IHL6"/>
<feature type="non-terminal residue" evidence="2">
    <location>
        <position position="1"/>
    </location>
</feature>
<feature type="compositionally biased region" description="Polar residues" evidence="1">
    <location>
        <begin position="181"/>
        <end position="190"/>
    </location>
</feature>
<gene>
    <name evidence="2" type="ORF">GP486_006189</name>
</gene>
<feature type="compositionally biased region" description="Polar residues" evidence="1">
    <location>
        <begin position="1"/>
        <end position="16"/>
    </location>
</feature>
<organism evidence="2 3">
    <name type="scientific">Trichoglossum hirsutum</name>
    <dbReference type="NCBI Taxonomy" id="265104"/>
    <lineage>
        <taxon>Eukaryota</taxon>
        <taxon>Fungi</taxon>
        <taxon>Dikarya</taxon>
        <taxon>Ascomycota</taxon>
        <taxon>Pezizomycotina</taxon>
        <taxon>Geoglossomycetes</taxon>
        <taxon>Geoglossales</taxon>
        <taxon>Geoglossaceae</taxon>
        <taxon>Trichoglossum</taxon>
    </lineage>
</organism>
<dbReference type="PROSITE" id="PS51419">
    <property type="entry name" value="RAB"/>
    <property type="match status" value="1"/>
</dbReference>
<evidence type="ECO:0000313" key="3">
    <source>
        <dbReference type="Proteomes" id="UP000750711"/>
    </source>
</evidence>
<accession>A0A9P8IHL6</accession>
<feature type="region of interest" description="Disordered" evidence="1">
    <location>
        <begin position="168"/>
        <end position="190"/>
    </location>
</feature>
<keyword evidence="3" id="KW-1185">Reference proteome</keyword>
<evidence type="ECO:0000313" key="2">
    <source>
        <dbReference type="EMBL" id="KAH0555865.1"/>
    </source>
</evidence>
<dbReference type="Pfam" id="PF00071">
    <property type="entry name" value="Ras"/>
    <property type="match status" value="1"/>
</dbReference>
<protein>
    <submittedName>
        <fullName evidence="2">Uncharacterized protein</fullName>
    </submittedName>
</protein>
<dbReference type="InterPro" id="IPR027417">
    <property type="entry name" value="P-loop_NTPase"/>
</dbReference>
<reference evidence="2" key="1">
    <citation type="submission" date="2021-03" db="EMBL/GenBank/DDBJ databases">
        <title>Comparative genomics and phylogenomic investigation of the class Geoglossomycetes provide insights into ecological specialization and systematics.</title>
        <authorList>
            <person name="Melie T."/>
            <person name="Pirro S."/>
            <person name="Miller A.N."/>
            <person name="Quandt A."/>
        </authorList>
    </citation>
    <scope>NUCLEOTIDE SEQUENCE</scope>
    <source>
        <strain evidence="2">CAQ_001_2017</strain>
    </source>
</reference>
<dbReference type="InterPro" id="IPR050209">
    <property type="entry name" value="Rab_GTPases_membrane_traffic"/>
</dbReference>
<dbReference type="SMART" id="SM00174">
    <property type="entry name" value="RHO"/>
    <property type="match status" value="1"/>
</dbReference>
<dbReference type="EMBL" id="JAGHQM010001322">
    <property type="protein sequence ID" value="KAH0555865.1"/>
    <property type="molecule type" value="Genomic_DNA"/>
</dbReference>
<dbReference type="Proteomes" id="UP000750711">
    <property type="component" value="Unassembled WGS sequence"/>
</dbReference>
<dbReference type="InterPro" id="IPR001806">
    <property type="entry name" value="Small_GTPase"/>
</dbReference>
<feature type="region of interest" description="Disordered" evidence="1">
    <location>
        <begin position="1"/>
        <end position="26"/>
    </location>
</feature>
<dbReference type="SMART" id="SM00173">
    <property type="entry name" value="RAS"/>
    <property type="match status" value="1"/>
</dbReference>
<sequence length="284" mass="30373">MVRQRAPSQSSTNSSVPERDQDECMKSPLDPIWNPWLTRGLTACKIGRVLSSQTIGVEFASKIIKVGTGHQRKRIKLQVRNIFELSPMDGRLITLWDTAGTERFRSVSRSYYRGAAGALLVYDIVSHPSFASLPTFLNDARALASPNLTLLLVGNKSDLASGGATHTNGSLLDAPIPPATPSSVGSKTSSFPYGGGNSLPSSPAIGLGTRSAATVAPEGREVLPEEASRWASAMNIPVCVETSAYTGENVDEIFNRLARMILTKIELGEVDPDDPQSGIQYGDG</sequence>
<proteinExistence type="predicted"/>
<dbReference type="SMART" id="SM00175">
    <property type="entry name" value="RAB"/>
    <property type="match status" value="1"/>
</dbReference>
<name>A0A9P8IHL6_9PEZI</name>
<dbReference type="GO" id="GO:0005525">
    <property type="term" value="F:GTP binding"/>
    <property type="evidence" value="ECO:0007669"/>
    <property type="project" value="InterPro"/>
</dbReference>